<feature type="transmembrane region" description="Helical" evidence="1">
    <location>
        <begin position="12"/>
        <end position="33"/>
    </location>
</feature>
<dbReference type="InterPro" id="IPR005325">
    <property type="entry name" value="DUF308_memb"/>
</dbReference>
<dbReference type="EMBL" id="JAOCZP010000002">
    <property type="protein sequence ID" value="MCT7375371.1"/>
    <property type="molecule type" value="Genomic_DNA"/>
</dbReference>
<keyword evidence="3" id="KW-1185">Reference proteome</keyword>
<dbReference type="PANTHER" id="PTHR34989:SF1">
    <property type="entry name" value="PROTEIN HDED"/>
    <property type="match status" value="1"/>
</dbReference>
<dbReference type="InterPro" id="IPR052712">
    <property type="entry name" value="Acid_resist_chaperone_HdeD"/>
</dbReference>
<keyword evidence="1" id="KW-0812">Transmembrane</keyword>
<gene>
    <name evidence="2" type="ORF">N5A92_10035</name>
</gene>
<feature type="transmembrane region" description="Helical" evidence="1">
    <location>
        <begin position="96"/>
        <end position="120"/>
    </location>
</feature>
<feature type="transmembrane region" description="Helical" evidence="1">
    <location>
        <begin position="39"/>
        <end position="59"/>
    </location>
</feature>
<sequence length="184" mass="19734">MADTVEHRQLRSSWVWLAILGAISLIGGILALANPFAATMTAALLAAWAFTLFGVLQIIQAFRLRESWPIFLWSLLLGALTLAIGISLLFRPMEGIISLTILVAIIFIVLGVVKLMYAYALRPISGWVWVFVSGLLSLVLGGMILADMPWSASAVLGILLAVELLSNGVFLLLVAFGLRAAANG</sequence>
<name>A0ABT2LLA7_9HYPH</name>
<keyword evidence="1" id="KW-1133">Transmembrane helix</keyword>
<dbReference type="Proteomes" id="UP001320831">
    <property type="component" value="Unassembled WGS sequence"/>
</dbReference>
<accession>A0ABT2LLA7</accession>
<evidence type="ECO:0000313" key="3">
    <source>
        <dbReference type="Proteomes" id="UP001320831"/>
    </source>
</evidence>
<evidence type="ECO:0000256" key="1">
    <source>
        <dbReference type="SAM" id="Phobius"/>
    </source>
</evidence>
<dbReference type="PANTHER" id="PTHR34989">
    <property type="entry name" value="PROTEIN HDED"/>
    <property type="match status" value="1"/>
</dbReference>
<proteinExistence type="predicted"/>
<comment type="caution">
    <text evidence="2">The sequence shown here is derived from an EMBL/GenBank/DDBJ whole genome shotgun (WGS) entry which is preliminary data.</text>
</comment>
<protein>
    <submittedName>
        <fullName evidence="2">DUF308 domain-containing protein</fullName>
    </submittedName>
</protein>
<feature type="transmembrane region" description="Helical" evidence="1">
    <location>
        <begin position="152"/>
        <end position="178"/>
    </location>
</feature>
<reference evidence="2 3" key="1">
    <citation type="submission" date="2022-09" db="EMBL/GenBank/DDBJ databases">
        <title>Chelativorans salina sp. nov., a novel slightly halophilic bacterium isolated from a saline lake sediment enrichment.</title>
        <authorList>
            <person name="Gao L."/>
            <person name="Fang B.-Z."/>
            <person name="Li W.-J."/>
        </authorList>
    </citation>
    <scope>NUCLEOTIDE SEQUENCE [LARGE SCALE GENOMIC DNA]</scope>
    <source>
        <strain evidence="2 3">EGI FJ00035</strain>
    </source>
</reference>
<dbReference type="RefSeq" id="WP_260902254.1">
    <property type="nucleotide sequence ID" value="NZ_JAOCZP010000002.1"/>
</dbReference>
<organism evidence="2 3">
    <name type="scientific">Chelativorans salis</name>
    <dbReference type="NCBI Taxonomy" id="2978478"/>
    <lineage>
        <taxon>Bacteria</taxon>
        <taxon>Pseudomonadati</taxon>
        <taxon>Pseudomonadota</taxon>
        <taxon>Alphaproteobacteria</taxon>
        <taxon>Hyphomicrobiales</taxon>
        <taxon>Phyllobacteriaceae</taxon>
        <taxon>Chelativorans</taxon>
    </lineage>
</organism>
<feature type="transmembrane region" description="Helical" evidence="1">
    <location>
        <begin position="71"/>
        <end position="90"/>
    </location>
</feature>
<feature type="transmembrane region" description="Helical" evidence="1">
    <location>
        <begin position="127"/>
        <end position="146"/>
    </location>
</feature>
<keyword evidence="1" id="KW-0472">Membrane</keyword>
<evidence type="ECO:0000313" key="2">
    <source>
        <dbReference type="EMBL" id="MCT7375371.1"/>
    </source>
</evidence>
<dbReference type="Pfam" id="PF03729">
    <property type="entry name" value="DUF308"/>
    <property type="match status" value="1"/>
</dbReference>